<sequence>MTCDPPRRGLLMLLMALGLTRGDPVKPSWGPLVTCTCESPHCKGPTCQGAWCTVVLVREEGHHPQEHRGCGSLHEELCRGRPTEFVNHYCCYSPLCNHNVSLVLEATQTPPEQPKVDGQLPLILGPVLALLVLGALGALGLWHVRRRQEKPRGLHSELGESSLILKASEQGDSMLGDLLDSDCTTGSGSGLPFLVQRTVARQVALVECVGKGRYGEVWRGLWHGESVAVKIFSSRDEQSWFRETEIYNTVLLRHDNILGFIASDMTSRNSSTQLWLITHYHEHGSLYDFLQRQTLEPQLALRLAVSAACGLAHLHVEIFGTQGKPAIAHRDLKSRNVLVKSNLQCCIADLGLAVMHSQGSDYLDIGNNPRVGTKRYMAPEVLEEQIRTDCFESYKWTDIWAFGLVLWEIARRTIVNGIVEDYRPPFYDVVPNDPSFEDMKKVVCVDQQTPTIPNRLAADPVRPPQGLGWHGVVVADSWAFWPREHVPEVSASPGEIPEGRFQGPSLGTPSHIPGLWIPEIWAVLGYPEPSIWPGKSVSLCYVSCYELLLLCLLLCFLKTLHRHV</sequence>
<dbReference type="SUPFAM" id="SSF56112">
    <property type="entry name" value="Protein kinase-like (PK-like)"/>
    <property type="match status" value="1"/>
</dbReference>
<dbReference type="AlphaFoldDB" id="A0A7N5JH68"/>
<dbReference type="FunFam" id="1.10.510.10:FF:000018">
    <property type="entry name" value="Receptor protein serine/threonine kinase"/>
    <property type="match status" value="1"/>
</dbReference>
<evidence type="ECO:0000256" key="5">
    <source>
        <dbReference type="ARBA" id="ARBA00012401"/>
    </source>
</evidence>
<dbReference type="InterPro" id="IPR003605">
    <property type="entry name" value="GS_dom"/>
</dbReference>
<dbReference type="GO" id="GO:0046872">
    <property type="term" value="F:metal ion binding"/>
    <property type="evidence" value="ECO:0007669"/>
    <property type="project" value="UniProtKB-KW"/>
</dbReference>
<dbReference type="SMART" id="SM00220">
    <property type="entry name" value="S_TKc"/>
    <property type="match status" value="1"/>
</dbReference>
<evidence type="ECO:0000256" key="9">
    <source>
        <dbReference type="ARBA" id="ARBA00022657"/>
    </source>
</evidence>
<keyword evidence="15" id="KW-0418">Kinase</keyword>
<evidence type="ECO:0000256" key="26">
    <source>
        <dbReference type="ARBA" id="ARBA00053531"/>
    </source>
</evidence>
<evidence type="ECO:0000256" key="25">
    <source>
        <dbReference type="ARBA" id="ARBA00048773"/>
    </source>
</evidence>
<evidence type="ECO:0000256" key="21">
    <source>
        <dbReference type="ARBA" id="ARBA00023170"/>
    </source>
</evidence>
<evidence type="ECO:0000256" key="7">
    <source>
        <dbReference type="ARBA" id="ARBA00022527"/>
    </source>
</evidence>
<feature type="domain" description="Protein kinase" evidence="33">
    <location>
        <begin position="203"/>
        <end position="515"/>
    </location>
</feature>
<dbReference type="GO" id="GO:0001701">
    <property type="term" value="P:in utero embryonic development"/>
    <property type="evidence" value="ECO:0007669"/>
    <property type="project" value="Ensembl"/>
</dbReference>
<comment type="subunit">
    <text evidence="27">Interacts with TSC22D1/TSC-22.</text>
</comment>
<evidence type="ECO:0000256" key="30">
    <source>
        <dbReference type="PROSITE-ProRule" id="PRU10141"/>
    </source>
</evidence>
<dbReference type="InterPro" id="IPR001245">
    <property type="entry name" value="Ser-Thr/Tyr_kinase_cat_dom"/>
</dbReference>
<organism evidence="35 36">
    <name type="scientific">Ailuropoda melanoleuca</name>
    <name type="common">Giant panda</name>
    <dbReference type="NCBI Taxonomy" id="9646"/>
    <lineage>
        <taxon>Eukaryota</taxon>
        <taxon>Metazoa</taxon>
        <taxon>Chordata</taxon>
        <taxon>Craniata</taxon>
        <taxon>Vertebrata</taxon>
        <taxon>Euteleostomi</taxon>
        <taxon>Mammalia</taxon>
        <taxon>Eutheria</taxon>
        <taxon>Laurasiatheria</taxon>
        <taxon>Carnivora</taxon>
        <taxon>Caniformia</taxon>
        <taxon>Ursidae</taxon>
        <taxon>Ailuropoda</taxon>
    </lineage>
</organism>
<keyword evidence="16 30" id="KW-0067">ATP-binding</keyword>
<evidence type="ECO:0000256" key="28">
    <source>
        <dbReference type="ARBA" id="ARBA00069502"/>
    </source>
</evidence>
<dbReference type="GO" id="GO:0046332">
    <property type="term" value="F:SMAD binding"/>
    <property type="evidence" value="ECO:0007669"/>
    <property type="project" value="Ensembl"/>
</dbReference>
<dbReference type="Gene3D" id="1.10.510.10">
    <property type="entry name" value="Transferase(Phosphotransferase) domain 1"/>
    <property type="match status" value="1"/>
</dbReference>
<evidence type="ECO:0000256" key="1">
    <source>
        <dbReference type="ARBA" id="ARBA00001936"/>
    </source>
</evidence>
<evidence type="ECO:0000256" key="13">
    <source>
        <dbReference type="ARBA" id="ARBA00022729"/>
    </source>
</evidence>
<keyword evidence="18 31" id="KW-1133">Transmembrane helix</keyword>
<dbReference type="GO" id="GO:0045747">
    <property type="term" value="P:positive regulation of Notch signaling pathway"/>
    <property type="evidence" value="ECO:0007669"/>
    <property type="project" value="Ensembl"/>
</dbReference>
<reference evidence="35" key="2">
    <citation type="submission" date="2025-08" db="UniProtKB">
        <authorList>
            <consortium name="Ensembl"/>
        </authorList>
    </citation>
    <scope>IDENTIFICATION</scope>
</reference>
<evidence type="ECO:0000256" key="19">
    <source>
        <dbReference type="ARBA" id="ARBA00023136"/>
    </source>
</evidence>
<evidence type="ECO:0000256" key="3">
    <source>
        <dbReference type="ARBA" id="ARBA00004251"/>
    </source>
</evidence>
<evidence type="ECO:0000256" key="29">
    <source>
        <dbReference type="ARBA" id="ARBA00076727"/>
    </source>
</evidence>
<dbReference type="GO" id="GO:0010629">
    <property type="term" value="P:negative regulation of gene expression"/>
    <property type="evidence" value="ECO:0007669"/>
    <property type="project" value="Ensembl"/>
</dbReference>
<evidence type="ECO:0000313" key="35">
    <source>
        <dbReference type="Ensembl" id="ENSAMEP00000025432.1"/>
    </source>
</evidence>
<keyword evidence="14 30" id="KW-0547">Nucleotide-binding</keyword>
<dbReference type="Proteomes" id="UP000008912">
    <property type="component" value="Unassembled WGS sequence"/>
</dbReference>
<dbReference type="GO" id="GO:1903348">
    <property type="term" value="P:positive regulation of bicellular tight junction assembly"/>
    <property type="evidence" value="ECO:0007669"/>
    <property type="project" value="Ensembl"/>
</dbReference>
<keyword evidence="10" id="KW-0808">Transferase</keyword>
<dbReference type="Gene3D" id="3.30.200.20">
    <property type="entry name" value="Phosphorylase Kinase, domain 1"/>
    <property type="match status" value="1"/>
</dbReference>
<evidence type="ECO:0000256" key="23">
    <source>
        <dbReference type="ARBA" id="ARBA00023211"/>
    </source>
</evidence>
<evidence type="ECO:0000256" key="14">
    <source>
        <dbReference type="ARBA" id="ARBA00022741"/>
    </source>
</evidence>
<dbReference type="InterPro" id="IPR008271">
    <property type="entry name" value="Ser/Thr_kinase_AS"/>
</dbReference>
<keyword evidence="6" id="KW-1003">Cell membrane</keyword>
<dbReference type="SMART" id="SM00467">
    <property type="entry name" value="GS"/>
    <property type="match status" value="1"/>
</dbReference>
<dbReference type="GO" id="GO:0007179">
    <property type="term" value="P:transforming growth factor beta receptor signaling pathway"/>
    <property type="evidence" value="ECO:0007669"/>
    <property type="project" value="Ensembl"/>
</dbReference>
<reference evidence="35 36" key="1">
    <citation type="journal article" date="2010" name="Nature">
        <title>The sequence and de novo assembly of the giant panda genome.</title>
        <authorList>
            <person name="Li R."/>
            <person name="Fan W."/>
            <person name="Tian G."/>
            <person name="Zhu H."/>
            <person name="He L."/>
            <person name="Cai J."/>
            <person name="Huang Q."/>
            <person name="Cai Q."/>
            <person name="Li B."/>
            <person name="Bai Y."/>
            <person name="Zhang Z."/>
            <person name="Zhang Y."/>
            <person name="Wang W."/>
            <person name="Li J."/>
            <person name="Wei F."/>
            <person name="Li H."/>
            <person name="Jian M."/>
            <person name="Li J."/>
            <person name="Zhang Z."/>
            <person name="Nielsen R."/>
            <person name="Li D."/>
            <person name="Gu W."/>
            <person name="Yang Z."/>
            <person name="Xuan Z."/>
            <person name="Ryder O.A."/>
            <person name="Leung F.C."/>
            <person name="Zhou Y."/>
            <person name="Cao J."/>
            <person name="Sun X."/>
            <person name="Fu Y."/>
            <person name="Fang X."/>
            <person name="Guo X."/>
            <person name="Wang B."/>
            <person name="Hou R."/>
            <person name="Shen F."/>
            <person name="Mu B."/>
            <person name="Ni P."/>
            <person name="Lin R."/>
            <person name="Qian W."/>
            <person name="Wang G."/>
            <person name="Yu C."/>
            <person name="Nie W."/>
            <person name="Wang J."/>
            <person name="Wu Z."/>
            <person name="Liang H."/>
            <person name="Min J."/>
            <person name="Wu Q."/>
            <person name="Cheng S."/>
            <person name="Ruan J."/>
            <person name="Wang M."/>
            <person name="Shi Z."/>
            <person name="Wen M."/>
            <person name="Liu B."/>
            <person name="Ren X."/>
            <person name="Zheng H."/>
            <person name="Dong D."/>
            <person name="Cook K."/>
            <person name="Shan G."/>
            <person name="Zhang H."/>
            <person name="Kosiol C."/>
            <person name="Xie X."/>
            <person name="Lu Z."/>
            <person name="Zheng H."/>
            <person name="Li Y."/>
            <person name="Steiner C.C."/>
            <person name="Lam T.T."/>
            <person name="Lin S."/>
            <person name="Zhang Q."/>
            <person name="Li G."/>
            <person name="Tian J."/>
            <person name="Gong T."/>
            <person name="Liu H."/>
            <person name="Zhang D."/>
            <person name="Fang L."/>
            <person name="Ye C."/>
            <person name="Zhang J."/>
            <person name="Hu W."/>
            <person name="Xu A."/>
            <person name="Ren Y."/>
            <person name="Zhang G."/>
            <person name="Bruford M.W."/>
            <person name="Li Q."/>
            <person name="Ma L."/>
            <person name="Guo Y."/>
            <person name="An N."/>
            <person name="Hu Y."/>
            <person name="Zheng Y."/>
            <person name="Shi Y."/>
            <person name="Li Z."/>
            <person name="Liu Q."/>
            <person name="Chen Y."/>
            <person name="Zhao J."/>
            <person name="Qu N."/>
            <person name="Zhao S."/>
            <person name="Tian F."/>
            <person name="Wang X."/>
            <person name="Wang H."/>
            <person name="Xu L."/>
            <person name="Liu X."/>
            <person name="Vinar T."/>
            <person name="Wang Y."/>
            <person name="Lam T.W."/>
            <person name="Yiu S.M."/>
            <person name="Liu S."/>
            <person name="Zhang H."/>
            <person name="Li D."/>
            <person name="Huang Y."/>
            <person name="Wang X."/>
            <person name="Yang G."/>
            <person name="Jiang Z."/>
            <person name="Wang J."/>
            <person name="Qin N."/>
            <person name="Li L."/>
            <person name="Li J."/>
            <person name="Bolund L."/>
            <person name="Kristiansen K."/>
            <person name="Wong G.K."/>
            <person name="Olson M."/>
            <person name="Zhang X."/>
            <person name="Li S."/>
            <person name="Yang H."/>
            <person name="Wang J."/>
            <person name="Wang J."/>
        </authorList>
    </citation>
    <scope>NUCLEOTIDE SEQUENCE [LARGE SCALE GENOMIC DNA]</scope>
</reference>
<dbReference type="InterPro" id="IPR000333">
    <property type="entry name" value="TGFB_receptor"/>
</dbReference>
<feature type="domain" description="GS" evidence="34">
    <location>
        <begin position="173"/>
        <end position="202"/>
    </location>
</feature>
<proteinExistence type="inferred from homology"/>
<dbReference type="FunFam" id="3.30.200.20:FF:000064">
    <property type="entry name" value="Receptor protein serine/threonine kinase"/>
    <property type="match status" value="1"/>
</dbReference>
<dbReference type="GO" id="GO:0009986">
    <property type="term" value="C:cell surface"/>
    <property type="evidence" value="ECO:0007669"/>
    <property type="project" value="Ensembl"/>
</dbReference>
<dbReference type="GO" id="GO:0001946">
    <property type="term" value="P:lymphangiogenesis"/>
    <property type="evidence" value="ECO:0007669"/>
    <property type="project" value="Ensembl"/>
</dbReference>
<evidence type="ECO:0000256" key="16">
    <source>
        <dbReference type="ARBA" id="ARBA00022840"/>
    </source>
</evidence>
<dbReference type="InterPro" id="IPR011009">
    <property type="entry name" value="Kinase-like_dom_sf"/>
</dbReference>
<comment type="function">
    <text evidence="26">Type I receptor for TGF-beta family ligands BMP9/GDF2 and BMP10 and important regulator of normal blood vessel development. On ligand binding, forms a receptor complex consisting of two type II and two type I transmembrane serine/threonine kinases. Type II receptors phosphorylate and activate type I receptors which autophosphorylate, then bind and activate SMAD transcriptional regulators. May bind activin as well.</text>
</comment>
<keyword evidence="13 32" id="KW-0732">Signal</keyword>
<evidence type="ECO:0000256" key="18">
    <source>
        <dbReference type="ARBA" id="ARBA00022989"/>
    </source>
</evidence>
<keyword evidence="8" id="KW-0597">Phosphoprotein</keyword>
<feature type="signal peptide" evidence="32">
    <location>
        <begin position="1"/>
        <end position="22"/>
    </location>
</feature>
<dbReference type="InterPro" id="IPR000719">
    <property type="entry name" value="Prot_kinase_dom"/>
</dbReference>
<keyword evidence="7" id="KW-0723">Serine/threonine-protein kinase</keyword>
<dbReference type="GO" id="GO:0060391">
    <property type="term" value="P:positive regulation of SMAD protein signal transduction"/>
    <property type="evidence" value="ECO:0007669"/>
    <property type="project" value="Ensembl"/>
</dbReference>
<dbReference type="Gene3D" id="2.10.60.10">
    <property type="entry name" value="CD59"/>
    <property type="match status" value="1"/>
</dbReference>
<dbReference type="InParanoid" id="A0A7N5JH68"/>
<comment type="catalytic activity">
    <reaction evidence="25">
        <text>L-threonyl-[receptor-protein] + ATP = O-phospho-L-threonyl-[receptor-protein] + ADP + H(+)</text>
        <dbReference type="Rhea" id="RHEA:44880"/>
        <dbReference type="Rhea" id="RHEA-COMP:11024"/>
        <dbReference type="Rhea" id="RHEA-COMP:11025"/>
        <dbReference type="ChEBI" id="CHEBI:15378"/>
        <dbReference type="ChEBI" id="CHEBI:30013"/>
        <dbReference type="ChEBI" id="CHEBI:30616"/>
        <dbReference type="ChEBI" id="CHEBI:61977"/>
        <dbReference type="ChEBI" id="CHEBI:456216"/>
        <dbReference type="EC" id="2.7.11.30"/>
    </reaction>
</comment>
<dbReference type="GO" id="GO:0060841">
    <property type="term" value="P:venous blood vessel development"/>
    <property type="evidence" value="ECO:0007669"/>
    <property type="project" value="Ensembl"/>
</dbReference>
<keyword evidence="20" id="KW-1015">Disulfide bond</keyword>
<dbReference type="GO" id="GO:0035313">
    <property type="term" value="P:wound healing, spreading of epidermal cells"/>
    <property type="evidence" value="ECO:0007669"/>
    <property type="project" value="Ensembl"/>
</dbReference>
<dbReference type="GO" id="GO:0003203">
    <property type="term" value="P:endocardial cushion morphogenesis"/>
    <property type="evidence" value="ECO:0007669"/>
    <property type="project" value="Ensembl"/>
</dbReference>
<dbReference type="EC" id="2.7.11.30" evidence="5"/>
<comment type="cofactor">
    <cofactor evidence="2">
        <name>Mg(2+)</name>
        <dbReference type="ChEBI" id="CHEBI:18420"/>
    </cofactor>
</comment>
<evidence type="ECO:0000256" key="2">
    <source>
        <dbReference type="ARBA" id="ARBA00001946"/>
    </source>
</evidence>
<comment type="similarity">
    <text evidence="4">Belongs to the protein kinase superfamily. TKL Ser/Thr protein kinase family. TGFB receptor subfamily.</text>
</comment>
<dbReference type="Pfam" id="PF08515">
    <property type="entry name" value="TGF_beta_GS"/>
    <property type="match status" value="1"/>
</dbReference>
<dbReference type="GO" id="GO:0008217">
    <property type="term" value="P:regulation of blood pressure"/>
    <property type="evidence" value="ECO:0007669"/>
    <property type="project" value="Ensembl"/>
</dbReference>
<dbReference type="GO" id="GO:0045603">
    <property type="term" value="P:positive regulation of endothelial cell differentiation"/>
    <property type="evidence" value="ECO:0007669"/>
    <property type="project" value="Ensembl"/>
</dbReference>
<dbReference type="PROSITE" id="PS51256">
    <property type="entry name" value="GS"/>
    <property type="match status" value="1"/>
</dbReference>
<dbReference type="GO" id="GO:0048185">
    <property type="term" value="F:activin binding"/>
    <property type="evidence" value="ECO:0007669"/>
    <property type="project" value="Ensembl"/>
</dbReference>
<comment type="subcellular location">
    <subcellularLocation>
        <location evidence="3">Cell membrane</location>
        <topology evidence="3">Single-pass type I membrane protein</topology>
    </subcellularLocation>
</comment>
<evidence type="ECO:0000313" key="36">
    <source>
        <dbReference type="Proteomes" id="UP000008912"/>
    </source>
</evidence>
<accession>A0A7N5JH68</accession>
<feature type="binding site" evidence="30">
    <location>
        <position position="230"/>
    </location>
    <ligand>
        <name>ATP</name>
        <dbReference type="ChEBI" id="CHEBI:30616"/>
    </ligand>
</feature>
<evidence type="ECO:0000256" key="12">
    <source>
        <dbReference type="ARBA" id="ARBA00022723"/>
    </source>
</evidence>
<dbReference type="GO" id="GO:0035912">
    <property type="term" value="P:dorsal aorta morphogenesis"/>
    <property type="evidence" value="ECO:0007669"/>
    <property type="project" value="Ensembl"/>
</dbReference>
<dbReference type="InterPro" id="IPR045860">
    <property type="entry name" value="Snake_toxin-like_sf"/>
</dbReference>
<dbReference type="CDD" id="cd23534">
    <property type="entry name" value="TFP_LU_ECD_ALK1"/>
    <property type="match status" value="1"/>
</dbReference>
<keyword evidence="22" id="KW-0325">Glycoprotein</keyword>
<evidence type="ECO:0000256" key="15">
    <source>
        <dbReference type="ARBA" id="ARBA00022777"/>
    </source>
</evidence>
<dbReference type="Ensembl" id="ENSAMET00000035430.1">
    <property type="protein sequence ID" value="ENSAMEP00000025432.1"/>
    <property type="gene ID" value="ENSAMEG00000001811.2"/>
</dbReference>
<feature type="chain" id="PRO_5031219868" description="Activin receptor type-1-like" evidence="32">
    <location>
        <begin position="23"/>
        <end position="564"/>
    </location>
</feature>
<keyword evidence="19 31" id="KW-0472">Membrane</keyword>
<evidence type="ECO:0000256" key="31">
    <source>
        <dbReference type="SAM" id="Phobius"/>
    </source>
</evidence>
<dbReference type="GO" id="GO:0061154">
    <property type="term" value="P:endothelial tube morphogenesis"/>
    <property type="evidence" value="ECO:0007669"/>
    <property type="project" value="Ensembl"/>
</dbReference>
<dbReference type="Pfam" id="PF07714">
    <property type="entry name" value="PK_Tyr_Ser-Thr"/>
    <property type="match status" value="1"/>
</dbReference>
<keyword evidence="9" id="KW-0037">Angiogenesis</keyword>
<dbReference type="GO" id="GO:0005524">
    <property type="term" value="F:ATP binding"/>
    <property type="evidence" value="ECO:0007669"/>
    <property type="project" value="UniProtKB-UniRule"/>
</dbReference>
<dbReference type="PANTHER" id="PTHR23255">
    <property type="entry name" value="TRANSFORMING GROWTH FACTOR-BETA RECEPTOR TYPE I AND II"/>
    <property type="match status" value="1"/>
</dbReference>
<evidence type="ECO:0000256" key="27">
    <source>
        <dbReference type="ARBA" id="ARBA00065741"/>
    </source>
</evidence>
<comment type="cofactor">
    <cofactor evidence="1">
        <name>Mn(2+)</name>
        <dbReference type="ChEBI" id="CHEBI:29035"/>
    </cofactor>
</comment>
<evidence type="ECO:0000256" key="24">
    <source>
        <dbReference type="ARBA" id="ARBA00047681"/>
    </source>
</evidence>
<dbReference type="GO" id="GO:0070724">
    <property type="term" value="C:BMP receptor complex"/>
    <property type="evidence" value="ECO:0007669"/>
    <property type="project" value="TreeGrafter"/>
</dbReference>
<dbReference type="PROSITE" id="PS00108">
    <property type="entry name" value="PROTEIN_KINASE_ST"/>
    <property type="match status" value="1"/>
</dbReference>
<comment type="catalytic activity">
    <reaction evidence="24">
        <text>L-seryl-[receptor-protein] + ATP = O-phospho-L-seryl-[receptor-protein] + ADP + H(+)</text>
        <dbReference type="Rhea" id="RHEA:18673"/>
        <dbReference type="Rhea" id="RHEA-COMP:11022"/>
        <dbReference type="Rhea" id="RHEA-COMP:11023"/>
        <dbReference type="ChEBI" id="CHEBI:15378"/>
        <dbReference type="ChEBI" id="CHEBI:29999"/>
        <dbReference type="ChEBI" id="CHEBI:30616"/>
        <dbReference type="ChEBI" id="CHEBI:83421"/>
        <dbReference type="ChEBI" id="CHEBI:456216"/>
        <dbReference type="EC" id="2.7.11.30"/>
    </reaction>
</comment>
<dbReference type="GO" id="GO:0001974">
    <property type="term" value="P:blood vessel remodeling"/>
    <property type="evidence" value="ECO:0007669"/>
    <property type="project" value="Ensembl"/>
</dbReference>
<dbReference type="SUPFAM" id="SSF57302">
    <property type="entry name" value="Snake toxin-like"/>
    <property type="match status" value="1"/>
</dbReference>
<keyword evidence="23" id="KW-0464">Manganese</keyword>
<dbReference type="GO" id="GO:0001525">
    <property type="term" value="P:angiogenesis"/>
    <property type="evidence" value="ECO:0007669"/>
    <property type="project" value="UniProtKB-KW"/>
</dbReference>
<dbReference type="GO" id="GO:0060836">
    <property type="term" value="P:lymphatic endothelial cell differentiation"/>
    <property type="evidence" value="ECO:0007669"/>
    <property type="project" value="Ensembl"/>
</dbReference>
<dbReference type="GO" id="GO:0019901">
    <property type="term" value="F:protein kinase binding"/>
    <property type="evidence" value="ECO:0007669"/>
    <property type="project" value="Ensembl"/>
</dbReference>
<evidence type="ECO:0000256" key="10">
    <source>
        <dbReference type="ARBA" id="ARBA00022679"/>
    </source>
</evidence>
<dbReference type="GO" id="GO:0098821">
    <property type="term" value="F:BMP receptor activity"/>
    <property type="evidence" value="ECO:0007669"/>
    <property type="project" value="Ensembl"/>
</dbReference>
<evidence type="ECO:0000259" key="34">
    <source>
        <dbReference type="PROSITE" id="PS51256"/>
    </source>
</evidence>
<dbReference type="InterPro" id="IPR017441">
    <property type="entry name" value="Protein_kinase_ATP_BS"/>
</dbReference>
<dbReference type="GeneTree" id="ENSGT00940000161446"/>
<keyword evidence="17" id="KW-0460">Magnesium</keyword>
<evidence type="ECO:0000256" key="6">
    <source>
        <dbReference type="ARBA" id="ARBA00022475"/>
    </source>
</evidence>
<dbReference type="GO" id="GO:0001937">
    <property type="term" value="P:negative regulation of endothelial cell proliferation"/>
    <property type="evidence" value="ECO:0007669"/>
    <property type="project" value="Ensembl"/>
</dbReference>
<dbReference type="FunFam" id="2.10.60.10:FF:000014">
    <property type="entry name" value="Serine/threonine-protein kinase receptor R3"/>
    <property type="match status" value="1"/>
</dbReference>
<gene>
    <name evidence="35" type="primary">ACVRL1</name>
</gene>
<evidence type="ECO:0000259" key="33">
    <source>
        <dbReference type="PROSITE" id="PS50011"/>
    </source>
</evidence>
<dbReference type="PROSITE" id="PS00107">
    <property type="entry name" value="PROTEIN_KINASE_ATP"/>
    <property type="match status" value="1"/>
</dbReference>
<dbReference type="GO" id="GO:0045766">
    <property type="term" value="P:positive regulation of angiogenesis"/>
    <property type="evidence" value="ECO:0007669"/>
    <property type="project" value="Ensembl"/>
</dbReference>
<dbReference type="GO" id="GO:0030513">
    <property type="term" value="P:positive regulation of BMP signaling pathway"/>
    <property type="evidence" value="ECO:0007669"/>
    <property type="project" value="Ensembl"/>
</dbReference>
<dbReference type="GO" id="GO:0050431">
    <property type="term" value="F:transforming growth factor beta binding"/>
    <property type="evidence" value="ECO:0007669"/>
    <property type="project" value="Ensembl"/>
</dbReference>
<dbReference type="GO" id="GO:0043537">
    <property type="term" value="P:negative regulation of blood vessel endothelial cell migration"/>
    <property type="evidence" value="ECO:0007669"/>
    <property type="project" value="Ensembl"/>
</dbReference>
<keyword evidence="36" id="KW-1185">Reference proteome</keyword>
<dbReference type="GO" id="GO:0061298">
    <property type="term" value="P:retina vasculature development in camera-type eye"/>
    <property type="evidence" value="ECO:0007669"/>
    <property type="project" value="Ensembl"/>
</dbReference>
<dbReference type="GO" id="GO:0005025">
    <property type="term" value="F:transforming growth factor beta receptor activity, type I"/>
    <property type="evidence" value="ECO:0007669"/>
    <property type="project" value="Ensembl"/>
</dbReference>
<dbReference type="GO" id="GO:0001938">
    <property type="term" value="P:positive regulation of endothelial cell proliferation"/>
    <property type="evidence" value="ECO:0007669"/>
    <property type="project" value="Ensembl"/>
</dbReference>
<dbReference type="GO" id="GO:0051895">
    <property type="term" value="P:negative regulation of focal adhesion assembly"/>
    <property type="evidence" value="ECO:0007669"/>
    <property type="project" value="Ensembl"/>
</dbReference>
<evidence type="ECO:0000256" key="32">
    <source>
        <dbReference type="SAM" id="SignalP"/>
    </source>
</evidence>
<dbReference type="PANTHER" id="PTHR23255:SF66">
    <property type="entry name" value="SERINE_THREONINE-PROTEIN KINASE RECEPTOR R3"/>
    <property type="match status" value="1"/>
</dbReference>
<feature type="transmembrane region" description="Helical" evidence="31">
    <location>
        <begin position="120"/>
        <end position="142"/>
    </location>
</feature>
<name>A0A7N5JH68_AILME</name>
<dbReference type="GO" id="GO:0016361">
    <property type="term" value="F:activin receptor activity, type I"/>
    <property type="evidence" value="ECO:0007669"/>
    <property type="project" value="Ensembl"/>
</dbReference>
<reference evidence="35" key="3">
    <citation type="submission" date="2025-09" db="UniProtKB">
        <authorList>
            <consortium name="Ensembl"/>
        </authorList>
    </citation>
    <scope>IDENTIFICATION</scope>
</reference>
<evidence type="ECO:0000256" key="20">
    <source>
        <dbReference type="ARBA" id="ARBA00023157"/>
    </source>
</evidence>
<keyword evidence="12" id="KW-0479">Metal-binding</keyword>
<evidence type="ECO:0000256" key="8">
    <source>
        <dbReference type="ARBA" id="ARBA00022553"/>
    </source>
</evidence>
<dbReference type="PROSITE" id="PS50011">
    <property type="entry name" value="PROTEIN_KINASE_DOM"/>
    <property type="match status" value="1"/>
</dbReference>
<evidence type="ECO:0000256" key="22">
    <source>
        <dbReference type="ARBA" id="ARBA00023180"/>
    </source>
</evidence>
<dbReference type="GO" id="GO:0045602">
    <property type="term" value="P:negative regulation of endothelial cell differentiation"/>
    <property type="evidence" value="ECO:0007669"/>
    <property type="project" value="Ensembl"/>
</dbReference>
<protein>
    <recommendedName>
        <fullName evidence="28">Activin receptor type-1-like</fullName>
        <ecNumber evidence="5">2.7.11.30</ecNumber>
    </recommendedName>
    <alternativeName>
        <fullName evidence="29">Serine/threonine-protein kinase receptor R3</fullName>
    </alternativeName>
</protein>
<evidence type="ECO:0000256" key="11">
    <source>
        <dbReference type="ARBA" id="ARBA00022692"/>
    </source>
</evidence>
<dbReference type="GO" id="GO:0030308">
    <property type="term" value="P:negative regulation of cell growth"/>
    <property type="evidence" value="ECO:0007669"/>
    <property type="project" value="Ensembl"/>
</dbReference>
<evidence type="ECO:0000256" key="4">
    <source>
        <dbReference type="ARBA" id="ARBA00009605"/>
    </source>
</evidence>
<keyword evidence="21" id="KW-0675">Receptor</keyword>
<dbReference type="GO" id="GO:0045944">
    <property type="term" value="P:positive regulation of transcription by RNA polymerase II"/>
    <property type="evidence" value="ECO:0007669"/>
    <property type="project" value="Ensembl"/>
</dbReference>
<evidence type="ECO:0000256" key="17">
    <source>
        <dbReference type="ARBA" id="ARBA00022842"/>
    </source>
</evidence>
<keyword evidence="11 31" id="KW-0812">Transmembrane</keyword>